<dbReference type="InterPro" id="IPR050706">
    <property type="entry name" value="Cyclic-di-GMP_PDE-like"/>
</dbReference>
<gene>
    <name evidence="2" type="ORF">C8C76_10150</name>
</gene>
<dbReference type="OrthoDB" id="9762141at2"/>
<dbReference type="CDD" id="cd01948">
    <property type="entry name" value="EAL"/>
    <property type="match status" value="1"/>
</dbReference>
<protein>
    <submittedName>
        <fullName evidence="2">EAL domain-containing protein (Putative c-di-GMP-specific phosphodiesterase class I)</fullName>
    </submittedName>
</protein>
<dbReference type="InterPro" id="IPR035919">
    <property type="entry name" value="EAL_sf"/>
</dbReference>
<evidence type="ECO:0000313" key="2">
    <source>
        <dbReference type="EMBL" id="PTW03415.1"/>
    </source>
</evidence>
<name>A0A2T5RT19_9FIRM</name>
<feature type="domain" description="EAL" evidence="1">
    <location>
        <begin position="8"/>
        <end position="264"/>
    </location>
</feature>
<dbReference type="Gene3D" id="3.20.20.450">
    <property type="entry name" value="EAL domain"/>
    <property type="match status" value="1"/>
</dbReference>
<dbReference type="GO" id="GO:0071111">
    <property type="term" value="F:cyclic-guanylate-specific phosphodiesterase activity"/>
    <property type="evidence" value="ECO:0007669"/>
    <property type="project" value="InterPro"/>
</dbReference>
<evidence type="ECO:0000259" key="1">
    <source>
        <dbReference type="PROSITE" id="PS50883"/>
    </source>
</evidence>
<accession>A0A2T5RT19</accession>
<sequence>MKEQIKRKDNLESELRESIRLENDKIYLEYQPIYDLNKNKVVAFEALARMQSSQYGRVAPDEFIQIAEEKHLIISLSRLILKKAAKFSADLEKAGFGEVKISVNMSGLDIIQEDFTNKVIEIINNAGIKAENIKIEITESVLLNNFEIINSKLAKLKEAGITTALDDFGTGYSSFYRLTELNIDLIKIDKYFINKITKGTENNIVAAAIIDLSHSLGLTVVAEGVETESQRDYLIEKKCDYIQGYLFSRPLPEKEAVSLLKSAD</sequence>
<dbReference type="EMBL" id="QAXS01000001">
    <property type="protein sequence ID" value="PTW03415.1"/>
    <property type="molecule type" value="Genomic_DNA"/>
</dbReference>
<comment type="caution">
    <text evidence="2">The sequence shown here is derived from an EMBL/GenBank/DDBJ whole genome shotgun (WGS) entry which is preliminary data.</text>
</comment>
<dbReference type="Proteomes" id="UP000244089">
    <property type="component" value="Unassembled WGS sequence"/>
</dbReference>
<evidence type="ECO:0000313" key="3">
    <source>
        <dbReference type="Proteomes" id="UP000244089"/>
    </source>
</evidence>
<reference evidence="2 3" key="1">
    <citation type="submission" date="2018-04" db="EMBL/GenBank/DDBJ databases">
        <title>Subsurface microbial communities from deep shales in Ohio and West Virginia, USA.</title>
        <authorList>
            <person name="Wrighton K."/>
        </authorList>
    </citation>
    <scope>NUCLEOTIDE SEQUENCE [LARGE SCALE GENOMIC DNA]</scope>
    <source>
        <strain evidence="2 3">WC1</strain>
    </source>
</reference>
<dbReference type="SMART" id="SM00052">
    <property type="entry name" value="EAL"/>
    <property type="match status" value="1"/>
</dbReference>
<proteinExistence type="predicted"/>
<dbReference type="AlphaFoldDB" id="A0A2T5RT19"/>
<dbReference type="PANTHER" id="PTHR33121:SF79">
    <property type="entry name" value="CYCLIC DI-GMP PHOSPHODIESTERASE PDED-RELATED"/>
    <property type="match status" value="1"/>
</dbReference>
<dbReference type="InterPro" id="IPR001633">
    <property type="entry name" value="EAL_dom"/>
</dbReference>
<organism evidence="2 3">
    <name type="scientific">Halanaerobium saccharolyticum</name>
    <dbReference type="NCBI Taxonomy" id="43595"/>
    <lineage>
        <taxon>Bacteria</taxon>
        <taxon>Bacillati</taxon>
        <taxon>Bacillota</taxon>
        <taxon>Clostridia</taxon>
        <taxon>Halanaerobiales</taxon>
        <taxon>Halanaerobiaceae</taxon>
        <taxon>Halanaerobium</taxon>
    </lineage>
</organism>
<dbReference type="RefSeq" id="WP_108137514.1">
    <property type="nucleotide sequence ID" value="NZ_QAXS01000001.1"/>
</dbReference>
<dbReference type="PANTHER" id="PTHR33121">
    <property type="entry name" value="CYCLIC DI-GMP PHOSPHODIESTERASE PDEF"/>
    <property type="match status" value="1"/>
</dbReference>
<dbReference type="SUPFAM" id="SSF141868">
    <property type="entry name" value="EAL domain-like"/>
    <property type="match status" value="1"/>
</dbReference>
<dbReference type="Pfam" id="PF00563">
    <property type="entry name" value="EAL"/>
    <property type="match status" value="1"/>
</dbReference>
<dbReference type="PROSITE" id="PS50883">
    <property type="entry name" value="EAL"/>
    <property type="match status" value="1"/>
</dbReference>